<evidence type="ECO:0000256" key="1">
    <source>
        <dbReference type="SAM" id="MobiDB-lite"/>
    </source>
</evidence>
<dbReference type="Gene3D" id="1.20.920.30">
    <property type="match status" value="1"/>
</dbReference>
<dbReference type="InterPro" id="IPR027417">
    <property type="entry name" value="P-loop_NTPase"/>
</dbReference>
<feature type="region of interest" description="Disordered" evidence="1">
    <location>
        <begin position="3136"/>
        <end position="3155"/>
    </location>
</feature>
<dbReference type="OrthoDB" id="76247at2759"/>
<comment type="caution">
    <text evidence="5">The sequence shown here is derived from an EMBL/GenBank/DDBJ whole genome shotgun (WGS) entry which is preliminary data.</text>
</comment>
<feature type="domain" description="Dynein heavy chain AAA 5 extension" evidence="3">
    <location>
        <begin position="1844"/>
        <end position="1950"/>
    </location>
</feature>
<dbReference type="InterPro" id="IPR013602">
    <property type="entry name" value="Dynein_heavy_linker"/>
</dbReference>
<evidence type="ECO:0000259" key="3">
    <source>
        <dbReference type="Pfam" id="PF17852"/>
    </source>
</evidence>
<keyword evidence="6" id="KW-1185">Reference proteome</keyword>
<gene>
    <name evidence="5" type="ORF">ACHHYP_01146</name>
</gene>
<dbReference type="GO" id="GO:0007018">
    <property type="term" value="P:microtubule-based movement"/>
    <property type="evidence" value="ECO:0007669"/>
    <property type="project" value="InterPro"/>
</dbReference>
<dbReference type="PANTHER" id="PTHR45703">
    <property type="entry name" value="DYNEIN HEAVY CHAIN"/>
    <property type="match status" value="1"/>
</dbReference>
<feature type="region of interest" description="Disordered" evidence="1">
    <location>
        <begin position="1"/>
        <end position="24"/>
    </location>
</feature>
<dbReference type="Proteomes" id="UP000243579">
    <property type="component" value="Unassembled WGS sequence"/>
</dbReference>
<reference evidence="5 6" key="1">
    <citation type="journal article" date="2014" name="Genome Biol. Evol.">
        <title>The secreted proteins of Achlya hypogyna and Thraustotheca clavata identify the ancestral oomycete secretome and reveal gene acquisitions by horizontal gene transfer.</title>
        <authorList>
            <person name="Misner I."/>
            <person name="Blouin N."/>
            <person name="Leonard G."/>
            <person name="Richards T.A."/>
            <person name="Lane C.E."/>
        </authorList>
    </citation>
    <scope>NUCLEOTIDE SEQUENCE [LARGE SCALE GENOMIC DNA]</scope>
    <source>
        <strain evidence="5 6">ATCC 48635</strain>
    </source>
</reference>
<dbReference type="EMBL" id="JNBR01000360">
    <property type="protein sequence ID" value="OQR94548.1"/>
    <property type="molecule type" value="Genomic_DNA"/>
</dbReference>
<evidence type="ECO:0000259" key="4">
    <source>
        <dbReference type="Pfam" id="PF18199"/>
    </source>
</evidence>
<dbReference type="InterPro" id="IPR042222">
    <property type="entry name" value="Dynein_2_N"/>
</dbReference>
<dbReference type="Gene3D" id="1.10.472.130">
    <property type="match status" value="1"/>
</dbReference>
<dbReference type="Pfam" id="PF18199">
    <property type="entry name" value="Dynein_C"/>
    <property type="match status" value="1"/>
</dbReference>
<protein>
    <submittedName>
        <fullName evidence="5">Sporangia induced dynein heavy chain</fullName>
    </submittedName>
</protein>
<dbReference type="InterPro" id="IPR041228">
    <property type="entry name" value="Dynein_C"/>
</dbReference>
<dbReference type="Gene3D" id="3.40.50.300">
    <property type="entry name" value="P-loop containing nucleotide triphosphate hydrolases"/>
    <property type="match status" value="3"/>
</dbReference>
<evidence type="ECO:0000313" key="6">
    <source>
        <dbReference type="Proteomes" id="UP000243579"/>
    </source>
</evidence>
<accession>A0A1V9Z965</accession>
<dbReference type="GO" id="GO:0051959">
    <property type="term" value="F:dynein light intermediate chain binding"/>
    <property type="evidence" value="ECO:0007669"/>
    <property type="project" value="InterPro"/>
</dbReference>
<dbReference type="GO" id="GO:0045505">
    <property type="term" value="F:dynein intermediate chain binding"/>
    <property type="evidence" value="ECO:0007669"/>
    <property type="project" value="InterPro"/>
</dbReference>
<feature type="domain" description="Dynein heavy chain linker" evidence="2">
    <location>
        <begin position="829"/>
        <end position="1213"/>
    </location>
</feature>
<sequence length="3878" mass="427912">MINVSRVKSAAATRRPTSTREGVAAPVHRQRLVREAGAPTISSGNQCAMVRPKSCSGTKRRLIAPAPPPLNQPTLRSQATDPDFGDYFKIHWFRDREDYRSNYFRSQYIMGKSIYHTLDGDPSSAWEDCQVLDYNPEEGQYQIRFVASGLEKLVHRVNLLLPSDDPATFFKLRTVFFQENRLIRDICALTTDLRASATPNQPTLSLQWKARIVQRAIGATHGMLRGHAQLLTTALNVADDEFGVAMRRCSAQCGVHPLAEGYFRHSAHEVAPTPAYIATRSMSFAVAQVRFQAAYLFTNPWALPLLHQVLAMSREILSRVNCFYDIPSDYDAYQHQSKPPFALDEYLQMQHATMTAAQEALRSDWRKEIIQLIQCSIEVMSQTPLYETPDAVLRFAKYVDCLLSRDLGDLMLSSSMGFRNVLLEPRCTQITRKLSSEIPMSRIRKRNYAAFYLPRLKPPILTADVEITAETVYLRPSLDTIKASLVQLIGTATQSFLQQMRIEGDLHPGVEAIPLLREGRDLEGHVAEAQKDTMHVLEEIFERPLELVRQFQDFVNDMARRQATVGKALAVVQSEVISDAANALSTYRHPIVCGAMVHKVLAMAFDEEPFKLVQITTKHAKQALHTTLRTVLQESIDALAVHCHAAEVSVMAAFEADAAQLAVAPTTERAVEAQSNFIHDLTAILHDRRLFLADVNERFDVLARLGHSVHVAVAPDIWDFHWRLQLWPRRLQDAARESSDVCDATKKALADSILDEKHSFEAQLAILRAQIQAFVGATAWASDGLDAVADTAHSLHERAEAAVAQVHVFMQRERISGRLYSNPKPATALESLIQPFARFWGMAAELMASTRMWAKTPFYLLRGDEVLTKVTGWHSQLHVARREFCANPRISASLDGLQAELDCFAIRVPVVAMAASGSMRTRHWAAVAALLPRHNAVTRHAQDKLLFTLEDLVDDGILGVLDEASAIHATAVAEHALETRFAALRRDWNKPLVQLERYVLKDTFVVTNFADLIAVIDDQRLATYNLQASMHVGPIAVDVQQWHEKLVYAADLVGTWAAVQALWRRIEGFYFGVDSFDAARDVATMEKTWRAIATIARGNPSLASIEPLEKSLRILENARKAVHIILDGQRHLFCKLYLVPDEDLGRLLCARDITAMTPHLNCVYDSLEAFTVKDDVSCITGLTLASGCAFVFQDPVALEWPRAGAWFQALGNQLKHLDAHITSCVCETIRSAFEHTTLKSLVTALPYAPLQVRLAALSLHWAQQLMAGPISDITETLAELESDTIARVRNGAGSIYWSIVLAEVLSLGEATKRLGNVALDSFLWHVWPKHVLLDGTDHAVQMMNTTVSYHNDVVNALYPRFLLCSDKALRSFFTALRHGRGLALQGDVAAATARSLAQLVGTTLAVHVTTPATRWAGLGKLLLGAASSGSWLFVTDLGGLTASVLACLTQSVTQLFLARVTGAPQKVLGAPLDPHFVFLSSILPPLRPTPLSSSFFPCALVPMDPLAIAQSCFRMAGLRCVNHGWRRHDLKCFRSWAALARFVVIFLEFMALEKLLVSNFPLRTLRSVNFLLVLARETAHTALGLEAHEDETNALRAALEVVYFPRLALAGMSPWLVNWVQLNTIIVDATMARSVLRRVLPDIAPAPPSSPGNTTEYSATKVAHLQQTTTHWLCTVVSGAAAAGKTTLLTSAAGAAGVTRLFFSDADILLRPFHCGSDVTPSLLHELTQGTQPRWIVLDGQWTPQVLDTIGIFLDEHKNLPTEGISLAPPWRLIIETESAGAMSPATTLSCGYVFVDGSAIGWRTVLQAWLRAVPEVIGRSHGKSLQDLGFWVMPLAFSLLPPKHPMAQATAPTMVAVLRLVDELVAMGGGWPSSAHLGAVLEGFFVFSIVWCIGAHLSPNHREHFSDELRRAVTGDLPSHYRVTAASFPKDGSVFDYCFDVVNGRWIPWPLPALSQTDAGIVDVPSMNARVAVYFCTLWRAPLRPVLLVGVAGCGKSHILQRYTNGGGHSIPCSTAMPSVKSRILGCLDRVRADAVGDCRGHDRFIIFDDVHVADTGLEGIREWAETHRWRVGDRLLQLLRVWFLGAMRPEPRCTDRLLRHFFQVPFTPPSTDYVLAVCGTVATPALDGACRHQVLRSTGALVQLLSAHPVAPVIGWNVLHTGLVVVATVGSLPPTTYSTLGLAMLWCHEIEREFEDALRAPEDVGAFRVTLASAVAEGFGASAVESLERSYRLERLLFCPQPRLPSQYEEIYRPQYVYDCLRGWSASTGHPAQMYHSKALVKCVARLLRIFTLPLRPGPTVWVFVYHSAGQHEASSQLAAAVRMAGAIVNWDVYTSTGARGGILWVPASPPTAWLSWVLDPPEVAPAFVVVEIIALETDNVATLYGHFTNRPSLHTNAHVMWLEDSADCFDNNATAVVARTMPTSAVRRHPRADALLALSAQVQAHLERAIAHGGSSGHVHAASKYVFAESVEQLLATHTARWKAMERRWVEALTHATVVTSSILSLSQAAEKLANDIRRQEERRTACTELNLALMMELQRLDALIEDHRRDGHRTSILCDAKQQELHVALQPYVEAIQVAGASVAALPHDDNLDETKTGRLYGVWAQLHDVLSTLNDHGRHRSVEATDGALSVRDLVRYLASYPMDHMPHSALITTRAWRHGLPEAKLPPMMQTIMDFVDAIVRWSKAHDDRRKVSTQIHEGRLRLQSLAITTPQHEAARRSVDNLAGMVSADVLAHDIALESTAMQLQELKTKREHQEDVRSRLDVYVVAWKDRLAAMPVLLAARLPGACIVAAAVLVYLAPYSGKLRNAVLAQIDVLLSAAHFHAGIDAVLELLEPGAAEGWYLRGLPRTPSFACAAYATLHAPTVCRLLIDPDGIGRKWLTAQLGSRLVVTDAIEESFARRMLRALQEEAPLLVVGVEADLKMILASFASPSYVIIDGKRHEKPHDWGVFLSTPLAHPILPDAAYRLLTVVHFGLSADDAPVYVEELVRQLWDEKEHAQFCARKLAYLDSYTTEKRILEALAACAALDDVWTLLIASTPPPPSDFLAPTTSPYIQTLLPTLAFVLDATCTMGLVNANYALPWNEEPVVALVDGARSRWQVEVLLAEEAKRELQLALFGRQTLLVSHTKRQLLKRSPTKPRQPPDASRRPPELLSFVRDRIRAIDDVVTADDARVWRWVLAVASTRHLCPVVGLSDAVVADLTRIWSGDSVAMVLSSVEQLRRPPSLDKTTWAHIVTLAKHPGLEYLAEGDPPFAQLDALPALHQAWHRVVVATCFQQKLVLRGAAEAFMTIALETHALVVPCREPLTKVLRAAADGVDHATPIVLHCDEVPFALFPLCDIFASTAARAPPVVVGPNDADDVVREALEHATSCGTWALLLDDPVATGTWLSHASLVWQEVVREKYPPGHRLWLLTTTQAGTYNTVLARAARHCYLRPITTVEEALTMYAPPPIDGTPNLSAAIHVLCQFHIVAKEAQSSNIMTAMPIDDVALALAVADVRRAHTAAPVEGLLGIGFAVYASYVGNDLHNVQRLRNLFDWVALVCRGVHGSCLLISPAPLTHIVGTRLTSLYAFRRTMRHVCPHADQNDKAVIKELTAISQAIGLHLSVTDVISLAMWQVQQAQRSPWSSFVFGEIAAFGALVATVQRTIATYVADLPRHRHAAHQLLAGTYFPRSWRVTAAFRMATVADFVSHMKARRKLLEVYKDNDGSMLQRGELWLPAFRDPRHLVDLVSHRAAAAALSGCSSVRFVVGDKMTVATAGAADRFARRFMKKAAPEHQDQVQFTGICVYNGAWDADARILCKPTEAIAIDDLPPVHTVVGANELDGDDVPVYRIDCTAKPPALQHAFSVRMRLPTDAADRAWVLAHTLLLIA</sequence>
<dbReference type="Pfam" id="PF08393">
    <property type="entry name" value="DHC_N2"/>
    <property type="match status" value="1"/>
</dbReference>
<organism evidence="5 6">
    <name type="scientific">Achlya hypogyna</name>
    <name type="common">Oomycete</name>
    <name type="synonym">Protoachlya hypogyna</name>
    <dbReference type="NCBI Taxonomy" id="1202772"/>
    <lineage>
        <taxon>Eukaryota</taxon>
        <taxon>Sar</taxon>
        <taxon>Stramenopiles</taxon>
        <taxon>Oomycota</taxon>
        <taxon>Saprolegniomycetes</taxon>
        <taxon>Saprolegniales</taxon>
        <taxon>Achlyaceae</taxon>
        <taxon>Achlya</taxon>
    </lineage>
</organism>
<dbReference type="GO" id="GO:0030286">
    <property type="term" value="C:dynein complex"/>
    <property type="evidence" value="ECO:0007669"/>
    <property type="project" value="InterPro"/>
</dbReference>
<dbReference type="Pfam" id="PF17852">
    <property type="entry name" value="Dynein_AAA_lid"/>
    <property type="match status" value="1"/>
</dbReference>
<dbReference type="PANTHER" id="PTHR45703:SF36">
    <property type="entry name" value="DYNEIN HEAVY CHAIN, CYTOPLASMIC"/>
    <property type="match status" value="1"/>
</dbReference>
<dbReference type="Gene3D" id="1.20.140.100">
    <property type="entry name" value="Dynein heavy chain, N-terminal domain 2"/>
    <property type="match status" value="1"/>
</dbReference>
<dbReference type="InterPro" id="IPR026983">
    <property type="entry name" value="DHC"/>
</dbReference>
<feature type="domain" description="Dynein heavy chain C-terminal" evidence="4">
    <location>
        <begin position="3620"/>
        <end position="3876"/>
    </location>
</feature>
<dbReference type="SUPFAM" id="SSF52540">
    <property type="entry name" value="P-loop containing nucleoside triphosphate hydrolases"/>
    <property type="match status" value="1"/>
</dbReference>
<evidence type="ECO:0000313" key="5">
    <source>
        <dbReference type="EMBL" id="OQR94548.1"/>
    </source>
</evidence>
<name>A0A1V9Z965_ACHHY</name>
<dbReference type="STRING" id="1202772.A0A1V9Z965"/>
<evidence type="ECO:0000259" key="2">
    <source>
        <dbReference type="Pfam" id="PF08393"/>
    </source>
</evidence>
<dbReference type="InterPro" id="IPR041466">
    <property type="entry name" value="Dynein_AAA5_ext"/>
</dbReference>
<proteinExistence type="predicted"/>